<dbReference type="OrthoDB" id="5346536at2"/>
<comment type="caution">
    <text evidence="1">The sequence shown here is derived from an EMBL/GenBank/DDBJ whole genome shotgun (WGS) entry which is preliminary data.</text>
</comment>
<protein>
    <recommendedName>
        <fullName evidence="3">DUF945 domain-containing protein</fullName>
    </recommendedName>
</protein>
<accession>A0A366MRS3</accession>
<gene>
    <name evidence="1" type="ORF">CRU91_10040</name>
</gene>
<dbReference type="RefSeq" id="WP_113895089.1">
    <property type="nucleotide sequence ID" value="NZ_JANJGA010000017.1"/>
</dbReference>
<organism evidence="1 2">
    <name type="scientific">Aliarcobacter vitoriensis</name>
    <dbReference type="NCBI Taxonomy" id="2011099"/>
    <lineage>
        <taxon>Bacteria</taxon>
        <taxon>Pseudomonadati</taxon>
        <taxon>Campylobacterota</taxon>
        <taxon>Epsilonproteobacteria</taxon>
        <taxon>Campylobacterales</taxon>
        <taxon>Arcobacteraceae</taxon>
        <taxon>Aliarcobacter</taxon>
    </lineage>
</organism>
<evidence type="ECO:0000313" key="1">
    <source>
        <dbReference type="EMBL" id="RBQ28310.1"/>
    </source>
</evidence>
<evidence type="ECO:0000313" key="2">
    <source>
        <dbReference type="Proteomes" id="UP000252669"/>
    </source>
</evidence>
<dbReference type="AlphaFoldDB" id="A0A366MRS3"/>
<evidence type="ECO:0008006" key="3">
    <source>
        <dbReference type="Google" id="ProtNLM"/>
    </source>
</evidence>
<dbReference type="Proteomes" id="UP000252669">
    <property type="component" value="Unassembled WGS sequence"/>
</dbReference>
<reference evidence="1 2" key="1">
    <citation type="submission" date="2017-10" db="EMBL/GenBank/DDBJ databases">
        <title>Genomics of the genus Arcobacter.</title>
        <authorList>
            <person name="Perez-Cataluna A."/>
            <person name="Figueras M.J."/>
        </authorList>
    </citation>
    <scope>NUCLEOTIDE SEQUENCE [LARGE SCALE GENOMIC DNA]</scope>
    <source>
        <strain evidence="1 2">CECT 9230</strain>
    </source>
</reference>
<dbReference type="EMBL" id="PDKB01000018">
    <property type="protein sequence ID" value="RBQ28310.1"/>
    <property type="molecule type" value="Genomic_DNA"/>
</dbReference>
<keyword evidence="2" id="KW-1185">Reference proteome</keyword>
<proteinExistence type="predicted"/>
<sequence>MKKIVISIVAIFIALFLICFMITSSAKSSIQSKVDELNSNGFYVTNKNYSGFFKTKGKGKIEVSNASKAIEYFMNKKENSQMKDEFETLLKLLSKEDKDSLINGLTFDYDFIVSNFSSKMNLNLYLTKLPIKNTYNLMKNSYAISTINEMLKNKEIQVNIDEKGKFKVSDFTFIAQTGGIYTVRGMKGDDKSLQISFIDFEIGNYYLDDKIVMEDINFFYSEDKNKKIDSKFDIGNLKYKNTYTLNEFDIKNLEISSFSIPNGDYLKGDTKISFDSLNFKNTDYYTKEDKNSTNLKNTSFFVAYDKLPYKEYKEFTKSLGIEAYSLTPTTKTQEADKKFFEVLAKSDLTININGESKDLDVDKNSLYKSLKLSGNLVLSKEFDFNKIDILNDIFSVLKADIEIDKESVDKSLQSLDENLKSQLKFENASDENFKKLQVELKEDGLYTNGILTLPKSELKLFPNKYKPYAYDTNSSYDGKESSMDNVSYTYELVSPNLLRVNFKYKTGLKDVSSGGISVSFPQFKDDTRVKAKNTKTFEKLDVYKKGDTLYSGLLKENVTGEYLMIEGWDASWSDKNIEKEFSVDLDITDLSNVLEINLRGYSTQANKIDYELIPNQNQSFTQDQQTYPIKIADIDLYSLKNKKK</sequence>
<name>A0A366MRS3_9BACT</name>